<dbReference type="Proteomes" id="UP001354971">
    <property type="component" value="Unassembled WGS sequence"/>
</dbReference>
<keyword evidence="1" id="KW-0732">Signal</keyword>
<evidence type="ECO:0000313" key="3">
    <source>
        <dbReference type="Proteomes" id="UP001354971"/>
    </source>
</evidence>
<dbReference type="EMBL" id="JAZDRP010000003">
    <property type="protein sequence ID" value="MEE2526061.1"/>
    <property type="molecule type" value="Genomic_DNA"/>
</dbReference>
<proteinExistence type="predicted"/>
<comment type="caution">
    <text evidence="2">The sequence shown here is derived from an EMBL/GenBank/DDBJ whole genome shotgun (WGS) entry which is preliminary data.</text>
</comment>
<accession>A0ABU7LQ67</accession>
<feature type="signal peptide" evidence="1">
    <location>
        <begin position="1"/>
        <end position="21"/>
    </location>
</feature>
<keyword evidence="3" id="KW-1185">Reference proteome</keyword>
<reference evidence="2 3" key="1">
    <citation type="submission" date="2024-01" db="EMBL/GenBank/DDBJ databases">
        <title>Hyphobacterium bacterium isolated from marine sediment.</title>
        <authorList>
            <person name="Zhao S."/>
        </authorList>
    </citation>
    <scope>NUCLEOTIDE SEQUENCE [LARGE SCALE GENOMIC DNA]</scope>
    <source>
        <strain evidence="3">HN65</strain>
    </source>
</reference>
<name>A0ABU7LQ67_9PROT</name>
<evidence type="ECO:0000256" key="1">
    <source>
        <dbReference type="SAM" id="SignalP"/>
    </source>
</evidence>
<organism evidence="2 3">
    <name type="scientific">Hyphobacterium lacteum</name>
    <dbReference type="NCBI Taxonomy" id="3116575"/>
    <lineage>
        <taxon>Bacteria</taxon>
        <taxon>Pseudomonadati</taxon>
        <taxon>Pseudomonadota</taxon>
        <taxon>Alphaproteobacteria</taxon>
        <taxon>Maricaulales</taxon>
        <taxon>Maricaulaceae</taxon>
        <taxon>Hyphobacterium</taxon>
    </lineage>
</organism>
<sequence length="530" mass="55300">MSPMNSLASLAAILSLGTAAAQDIEVRQLGSLDPLEVGVATNGLGENLWAGSTVQTALNALEGLPASSAEYRSPARANLVALALLSGGTPPQGGRGNNSLASLRADRLLAASGAEAVYSLLERTPGLDRAPDLARLHAEAAFALAANEAACRTTNGLVIGRDQPYWLRARAFCHALAGEAAAAELSADLARVEEADANFDGLLYAITIGRWTVDEASADTGLDWALAAVSPTEGRPVVDLSDAPGWLVDVAEASSALPDLTAEPALALEGLSMQEGAARAQTLEQLIYQDYDRLVAAQALGLAFIEADRNNDFMRAARRYGRQVATLPVTFETMDHAGRFALAALSVGDIATATRWREALENGPPARTPVYDPTKPDDLIGAIPQPDQAEWNPPSPAYMVALDLAFRIAQNQVRRSSTDALVQARLESGASGLGDVAGLAGLGISVPPDFRLALFNAEPETVSPMLAAMDAAAMAGARAETALLAAQILDDGPSGASPMEMMRITGALDRVGLRDIALSVVLERIIVELA</sequence>
<feature type="chain" id="PRO_5047063154" description="Antifreeze glycopeptide" evidence="1">
    <location>
        <begin position="22"/>
        <end position="530"/>
    </location>
</feature>
<gene>
    <name evidence="2" type="ORF">V0U79_06760</name>
</gene>
<evidence type="ECO:0008006" key="4">
    <source>
        <dbReference type="Google" id="ProtNLM"/>
    </source>
</evidence>
<protein>
    <recommendedName>
        <fullName evidence="4">Antifreeze glycopeptide</fullName>
    </recommendedName>
</protein>
<evidence type="ECO:0000313" key="2">
    <source>
        <dbReference type="EMBL" id="MEE2526061.1"/>
    </source>
</evidence>